<gene>
    <name evidence="1" type="ORF">JN11_03906</name>
</gene>
<organism evidence="1 2">
    <name type="scientific">Mucilaginibacter frigoritolerans</name>
    <dbReference type="NCBI Taxonomy" id="652788"/>
    <lineage>
        <taxon>Bacteria</taxon>
        <taxon>Pseudomonadati</taxon>
        <taxon>Bacteroidota</taxon>
        <taxon>Sphingobacteriia</taxon>
        <taxon>Sphingobacteriales</taxon>
        <taxon>Sphingobacteriaceae</taxon>
        <taxon>Mucilaginibacter</taxon>
    </lineage>
</organism>
<dbReference type="AlphaFoldDB" id="A0A562TUB3"/>
<dbReference type="OrthoDB" id="765136at2"/>
<dbReference type="CDD" id="cd24013">
    <property type="entry name" value="ASKHA_ATPase_BT3980-like"/>
    <property type="match status" value="1"/>
</dbReference>
<dbReference type="Gene3D" id="3.30.420.260">
    <property type="match status" value="1"/>
</dbReference>
<comment type="caution">
    <text evidence="1">The sequence shown here is derived from an EMBL/GenBank/DDBJ whole genome shotgun (WGS) entry which is preliminary data.</text>
</comment>
<dbReference type="Proteomes" id="UP000317010">
    <property type="component" value="Unassembled WGS sequence"/>
</dbReference>
<evidence type="ECO:0000313" key="1">
    <source>
        <dbReference type="EMBL" id="TWI96794.1"/>
    </source>
</evidence>
<dbReference type="RefSeq" id="WP_144915153.1">
    <property type="nucleotide sequence ID" value="NZ_VLLI01000012.1"/>
</dbReference>
<dbReference type="EMBL" id="VLLI01000012">
    <property type="protein sequence ID" value="TWI96794.1"/>
    <property type="molecule type" value="Genomic_DNA"/>
</dbReference>
<sequence length="270" mass="30317">MSENYNNNTDSSFNLYQAYSYTLLIQVEPTSFSYAVVHDNRLLTFNLNCDLDELAHPKLLTDLLSATYNKVVIGLPATGLTLVPKSLFSEEHVGDFARFLDVKETEKVFAQTLDEENVIIYKTDEQLVSAVKKFGLQNTVHAAKGWIKAIAKSSPPDSNLYLNVGKDYVQFLYFSSYKLRFYNTFEFKNPDELVYFTAFVAEELNLRSSATTLVVSGDIVYGDAYLTRLTDFYPKIEINGLKVAELTGQTASHKLLALVALSLCESSEAL</sequence>
<protein>
    <submittedName>
        <fullName evidence="1">Uncharacterized protein DUF3822</fullName>
    </submittedName>
</protein>
<proteinExistence type="predicted"/>
<dbReference type="Gene3D" id="3.30.420.250">
    <property type="match status" value="1"/>
</dbReference>
<keyword evidence="2" id="KW-1185">Reference proteome</keyword>
<accession>A0A562TUB3</accession>
<dbReference type="Pfam" id="PF12864">
    <property type="entry name" value="DUF3822"/>
    <property type="match status" value="1"/>
</dbReference>
<evidence type="ECO:0000313" key="2">
    <source>
        <dbReference type="Proteomes" id="UP000317010"/>
    </source>
</evidence>
<reference evidence="1 2" key="1">
    <citation type="submission" date="2019-07" db="EMBL/GenBank/DDBJ databases">
        <title>Genomic Encyclopedia of Archaeal and Bacterial Type Strains, Phase II (KMG-II): from individual species to whole genera.</title>
        <authorList>
            <person name="Goeker M."/>
        </authorList>
    </citation>
    <scope>NUCLEOTIDE SEQUENCE [LARGE SCALE GENOMIC DNA]</scope>
    <source>
        <strain evidence="1 2">ATCC BAA-1854</strain>
    </source>
</reference>
<dbReference type="InterPro" id="IPR024213">
    <property type="entry name" value="DUF3822"/>
</dbReference>
<name>A0A562TUB3_9SPHI</name>